<sequence>MATGFSVEDFLATPTLEGLDQCRKVDLCEIGAHFGVELSKAKTVAQLREAVLVLLKDKGVPIEEGAVVKAALTGSPDPFEVEIGVEPGADQVEKSLSTPGSSRASSVSSVSVSTKLKVRLARLKLEAEEREKERAADYRHREAMRKLELDAEMQHAVAMKKLEVELEKKRLDCQFLPKSPITPQPDAPAYPNKPFDASRHIALVPQFREHEIDAYFESFERVATAFKWPKDAWAPLLQSKLTGKAREVMNKLPLSDSLDYEVLKAAVLRTYSLVPEAYRQRFRAYRKFHDKTFVEFASEKETLFYRWLKATEESDFESVCELVLMEEFKNSLSERVVTYLNEQKPVKLADAAVLVDEFVLTHKQHFSSSGPYKQEKTERLEKNKAIVASSNFTPRYQPQSSPRSELLGVRPSLPMRGVTFVLGNDIAGGKVTPVLEVFDQPDVSQPDVLGRSYPDVFPMYPAQGWRVEPIRIESRAQLNQSGARWGGAWRGHSGIRNFASRGREPEVERDDSRVVVVVAAVG</sequence>
<proteinExistence type="predicted"/>
<accession>A0AA47P0U0</accession>
<evidence type="ECO:0000259" key="1">
    <source>
        <dbReference type="PROSITE" id="PS50804"/>
    </source>
</evidence>
<dbReference type="PROSITE" id="PS50804">
    <property type="entry name" value="SCAN_BOX"/>
    <property type="match status" value="1"/>
</dbReference>
<dbReference type="Proteomes" id="UP001174136">
    <property type="component" value="Unassembled WGS sequence"/>
</dbReference>
<keyword evidence="3" id="KW-1185">Reference proteome</keyword>
<reference evidence="2" key="1">
    <citation type="journal article" date="2023" name="Front. Mar. Sci.">
        <title>A new Merluccius polli reference genome to investigate the effects of global change in West African waters.</title>
        <authorList>
            <person name="Mateo J.L."/>
            <person name="Blanco-Fernandez C."/>
            <person name="Garcia-Vazquez E."/>
            <person name="Machado-Schiaffino G."/>
        </authorList>
    </citation>
    <scope>NUCLEOTIDE SEQUENCE</scope>
    <source>
        <strain evidence="2">C29</strain>
        <tissue evidence="2">Fin</tissue>
    </source>
</reference>
<evidence type="ECO:0000313" key="3">
    <source>
        <dbReference type="Proteomes" id="UP001174136"/>
    </source>
</evidence>
<organism evidence="2 3">
    <name type="scientific">Merluccius polli</name>
    <name type="common">Benguela hake</name>
    <name type="synonym">Merluccius cadenati</name>
    <dbReference type="NCBI Taxonomy" id="89951"/>
    <lineage>
        <taxon>Eukaryota</taxon>
        <taxon>Metazoa</taxon>
        <taxon>Chordata</taxon>
        <taxon>Craniata</taxon>
        <taxon>Vertebrata</taxon>
        <taxon>Euteleostomi</taxon>
        <taxon>Actinopterygii</taxon>
        <taxon>Neopterygii</taxon>
        <taxon>Teleostei</taxon>
        <taxon>Neoteleostei</taxon>
        <taxon>Acanthomorphata</taxon>
        <taxon>Zeiogadaria</taxon>
        <taxon>Gadariae</taxon>
        <taxon>Gadiformes</taxon>
        <taxon>Gadoidei</taxon>
        <taxon>Merlucciidae</taxon>
        <taxon>Merluccius</taxon>
    </lineage>
</organism>
<evidence type="ECO:0000313" key="2">
    <source>
        <dbReference type="EMBL" id="KAK0142867.1"/>
    </source>
</evidence>
<dbReference type="SUPFAM" id="SSF47353">
    <property type="entry name" value="Retrovirus capsid dimerization domain-like"/>
    <property type="match status" value="1"/>
</dbReference>
<name>A0AA47P0U0_MERPO</name>
<dbReference type="AlphaFoldDB" id="A0AA47P0U0"/>
<dbReference type="Gene3D" id="1.10.4020.10">
    <property type="entry name" value="DNA breaking-rejoining enzymes"/>
    <property type="match status" value="1"/>
</dbReference>
<dbReference type="PANTHER" id="PTHR46888:SF13">
    <property type="entry name" value="RIBONUCLEASE H"/>
    <property type="match status" value="1"/>
</dbReference>
<feature type="domain" description="SCAN box" evidence="1">
    <location>
        <begin position="279"/>
        <end position="358"/>
    </location>
</feature>
<dbReference type="Pfam" id="PF02023">
    <property type="entry name" value="SCAN"/>
    <property type="match status" value="1"/>
</dbReference>
<dbReference type="EMBL" id="JAOPHQ010003464">
    <property type="protein sequence ID" value="KAK0142867.1"/>
    <property type="molecule type" value="Genomic_DNA"/>
</dbReference>
<dbReference type="InterPro" id="IPR003309">
    <property type="entry name" value="SCAN_dom"/>
</dbReference>
<gene>
    <name evidence="2" type="ORF">N1851_019193</name>
</gene>
<protein>
    <recommendedName>
        <fullName evidence="1">SCAN box domain-containing protein</fullName>
    </recommendedName>
</protein>
<dbReference type="InterPro" id="IPR038269">
    <property type="entry name" value="SCAN_sf"/>
</dbReference>
<dbReference type="PANTHER" id="PTHR46888">
    <property type="entry name" value="ZINC KNUCKLE DOMAINCONTAINING PROTEIN-RELATED"/>
    <property type="match status" value="1"/>
</dbReference>
<comment type="caution">
    <text evidence="2">The sequence shown here is derived from an EMBL/GenBank/DDBJ whole genome shotgun (WGS) entry which is preliminary data.</text>
</comment>